<reference evidence="2" key="1">
    <citation type="submission" date="2019-10" db="EMBL/GenBank/DDBJ databases">
        <authorList>
            <person name="Paulsen S."/>
        </authorList>
    </citation>
    <scope>NUCLEOTIDE SEQUENCE</scope>
    <source>
        <strain evidence="2">LMG 19692</strain>
    </source>
</reference>
<dbReference type="EMBL" id="WEIA01000004">
    <property type="protein sequence ID" value="NLR21284.1"/>
    <property type="molecule type" value="Genomic_DNA"/>
</dbReference>
<dbReference type="AlphaFoldDB" id="A0A8I2H4X7"/>
<evidence type="ECO:0000313" key="2">
    <source>
        <dbReference type="EMBL" id="NLR21284.1"/>
    </source>
</evidence>
<accession>A0A8I2H4X7</accession>
<evidence type="ECO:0000313" key="5">
    <source>
        <dbReference type="Proteomes" id="UP001304419"/>
    </source>
</evidence>
<proteinExistence type="predicted"/>
<protein>
    <recommendedName>
        <fullName evidence="6">Lipoprotein</fullName>
    </recommendedName>
</protein>
<feature type="chain" id="PRO_5034293474" description="Lipoprotein" evidence="1">
    <location>
        <begin position="25"/>
        <end position="395"/>
    </location>
</feature>
<dbReference type="Proteomes" id="UP000646877">
    <property type="component" value="Unassembled WGS sequence"/>
</dbReference>
<keyword evidence="5" id="KW-1185">Reference proteome</keyword>
<dbReference type="EMBL" id="CP137578">
    <property type="protein sequence ID" value="WOX30343.1"/>
    <property type="molecule type" value="Genomic_DNA"/>
</dbReference>
<feature type="signal peptide" evidence="1">
    <location>
        <begin position="1"/>
        <end position="24"/>
    </location>
</feature>
<gene>
    <name evidence="2" type="ORF">F9Y85_08140</name>
    <name evidence="3" type="ORF">R5H13_08820</name>
</gene>
<keyword evidence="1" id="KW-0732">Signal</keyword>
<dbReference type="Proteomes" id="UP001304419">
    <property type="component" value="Chromosome 1"/>
</dbReference>
<evidence type="ECO:0000313" key="3">
    <source>
        <dbReference type="EMBL" id="WOX30343.1"/>
    </source>
</evidence>
<dbReference type="RefSeq" id="WP_193521759.1">
    <property type="nucleotide sequence ID" value="NZ_CBCSDF010000001.1"/>
</dbReference>
<name>A0A8I2H4X7_9GAMM</name>
<reference evidence="3 5" key="2">
    <citation type="submission" date="2023-10" db="EMBL/GenBank/DDBJ databases">
        <title>To unveil natural product biosynthetic capacity in Pseudoalteromonas.</title>
        <authorList>
            <person name="Wang J."/>
        </authorList>
    </citation>
    <scope>NUCLEOTIDE SEQUENCE [LARGE SCALE GENOMIC DNA]</scope>
    <source>
        <strain evidence="3 5">DSM 15914</strain>
    </source>
</reference>
<evidence type="ECO:0008006" key="6">
    <source>
        <dbReference type="Google" id="ProtNLM"/>
    </source>
</evidence>
<evidence type="ECO:0000256" key="1">
    <source>
        <dbReference type="SAM" id="SignalP"/>
    </source>
</evidence>
<organism evidence="2 4">
    <name type="scientific">Pseudoalteromonas maricaloris</name>
    <dbReference type="NCBI Taxonomy" id="184924"/>
    <lineage>
        <taxon>Bacteria</taxon>
        <taxon>Pseudomonadati</taxon>
        <taxon>Pseudomonadota</taxon>
        <taxon>Gammaproteobacteria</taxon>
        <taxon>Alteromonadales</taxon>
        <taxon>Pseudoalteromonadaceae</taxon>
        <taxon>Pseudoalteromonas</taxon>
    </lineage>
</organism>
<evidence type="ECO:0000313" key="4">
    <source>
        <dbReference type="Proteomes" id="UP000646877"/>
    </source>
</evidence>
<sequence length="395" mass="44299">MLPQQYGKAVIFCACSLIAVPALANSSANPASLIFAVNSDKRVFENTQSLENQIPVKGHLDSSSANIQYAATYHSIVGNYFEAEKLTSGVINPDMLLNDYRLVPALEIIEQKAADTRITMVNEAYHNAKHRALTIALLKPLYEQGYRYLALEALTPQVSVEQQINKHGFITYEHGIYTMEATYASLIFEAKSLGYEIISYDHDSQQGRAKAAAEHLKEKVFDNNLDAKLLVHLGFSQLDEQNQLASELKQTLKINPLTVDQVRLSEVQSVSGNTPLLLARVASQSQHYSSDPQRFDLSVTWPRTTIINNRPSWLSSTFDLQQQSLGVCKEVFPCYLELSFFVDEGKKLVPIDKITVEKPHDQVYLKHYSTPLTLSSYNAVTGELITQKQLNQKQL</sequence>